<dbReference type="AlphaFoldDB" id="E3I4G7"/>
<accession>E3I4G7</accession>
<reference evidence="3" key="1">
    <citation type="journal article" date="2011" name="J. Bacteriol.">
        <title>Genome sequences of eight morphologically diverse alphaproteobacteria.</title>
        <authorList>
            <consortium name="US DOE Joint Genome Institute"/>
            <person name="Brown P.J."/>
            <person name="Kysela D.T."/>
            <person name="Buechlein A."/>
            <person name="Hemmerich C."/>
            <person name="Brun Y.V."/>
        </authorList>
    </citation>
    <scope>NUCLEOTIDE SEQUENCE [LARGE SCALE GENOMIC DNA]</scope>
    <source>
        <strain evidence="3">ATCC 17100 / ATH 3.1.1 / DSM 162 / LMG 4299</strain>
    </source>
</reference>
<proteinExistence type="predicted"/>
<dbReference type="GO" id="GO:0003677">
    <property type="term" value="F:DNA binding"/>
    <property type="evidence" value="ECO:0007669"/>
    <property type="project" value="InterPro"/>
</dbReference>
<gene>
    <name evidence="2" type="ordered locus">Rvan_1213</name>
</gene>
<protein>
    <recommendedName>
        <fullName evidence="1">HTH cro/C1-type domain-containing protein</fullName>
    </recommendedName>
</protein>
<organism evidence="2 3">
    <name type="scientific">Rhodomicrobium vannielii (strain ATCC 17100 / DSM 162 / LMG 4299 / NCIMB 10020 / ATH 3.1.1)</name>
    <dbReference type="NCBI Taxonomy" id="648757"/>
    <lineage>
        <taxon>Bacteria</taxon>
        <taxon>Pseudomonadati</taxon>
        <taxon>Pseudomonadota</taxon>
        <taxon>Alphaproteobacteria</taxon>
        <taxon>Hyphomicrobiales</taxon>
        <taxon>Hyphomicrobiaceae</taxon>
        <taxon>Rhodomicrobium</taxon>
    </lineage>
</organism>
<dbReference type="Proteomes" id="UP000001399">
    <property type="component" value="Chromosome"/>
</dbReference>
<dbReference type="KEGG" id="rva:Rvan_1213"/>
<dbReference type="HOGENOM" id="CLU_1146499_0_0_5"/>
<evidence type="ECO:0000313" key="3">
    <source>
        <dbReference type="Proteomes" id="UP000001399"/>
    </source>
</evidence>
<name>E3I4G7_RHOVT</name>
<sequence>MQEGPAERDDPPHKAFAKRFENVCENHPEVPEFSRGRYRWIRDELEARFGIIVGRETVRKWHTGETIPRNDKMKALAELLSVDYGWLAFGIRPELDVEKRTVRVLAESAAANLVAGFIQLAGGHCAFPEADDPNSFVDVYAILGNRQRSLAVSLAKPQENGKLRFSVTNEYQRCMVIGAVQTGIGSIDMYLIPPQLIERHGVLRGPSTDIEVEEKSKGILIGGVTLSKIVDFKSDFARSLAN</sequence>
<feature type="domain" description="HTH cro/C1-type" evidence="1">
    <location>
        <begin position="53"/>
        <end position="87"/>
    </location>
</feature>
<dbReference type="PROSITE" id="PS50943">
    <property type="entry name" value="HTH_CROC1"/>
    <property type="match status" value="1"/>
</dbReference>
<dbReference type="eggNOG" id="ENOG5032WHZ">
    <property type="taxonomic scope" value="Bacteria"/>
</dbReference>
<dbReference type="InterPro" id="IPR001387">
    <property type="entry name" value="Cro/C1-type_HTH"/>
</dbReference>
<dbReference type="EMBL" id="CP002292">
    <property type="protein sequence ID" value="ADP70482.1"/>
    <property type="molecule type" value="Genomic_DNA"/>
</dbReference>
<dbReference type="Gene3D" id="1.10.260.40">
    <property type="entry name" value="lambda repressor-like DNA-binding domains"/>
    <property type="match status" value="1"/>
</dbReference>
<dbReference type="InterPro" id="IPR010982">
    <property type="entry name" value="Lambda_DNA-bd_dom_sf"/>
</dbReference>
<evidence type="ECO:0000313" key="2">
    <source>
        <dbReference type="EMBL" id="ADP70482.1"/>
    </source>
</evidence>
<keyword evidence="3" id="KW-1185">Reference proteome</keyword>
<evidence type="ECO:0000259" key="1">
    <source>
        <dbReference type="PROSITE" id="PS50943"/>
    </source>
</evidence>